<dbReference type="AlphaFoldDB" id="A0A1M5SXN8"/>
<dbReference type="Pfam" id="PF00664">
    <property type="entry name" value="ABC_membrane"/>
    <property type="match status" value="1"/>
</dbReference>
<evidence type="ECO:0000256" key="10">
    <source>
        <dbReference type="SAM" id="Phobius"/>
    </source>
</evidence>
<dbReference type="InterPro" id="IPR011527">
    <property type="entry name" value="ABC1_TM_dom"/>
</dbReference>
<keyword evidence="4 10" id="KW-0812">Transmembrane</keyword>
<organism evidence="13 14">
    <name type="scientific">Desulfofustis glycolicus DSM 9705</name>
    <dbReference type="NCBI Taxonomy" id="1121409"/>
    <lineage>
        <taxon>Bacteria</taxon>
        <taxon>Pseudomonadati</taxon>
        <taxon>Thermodesulfobacteriota</taxon>
        <taxon>Desulfobulbia</taxon>
        <taxon>Desulfobulbales</taxon>
        <taxon>Desulfocapsaceae</taxon>
        <taxon>Desulfofustis</taxon>
    </lineage>
</organism>
<dbReference type="PROSITE" id="PS50929">
    <property type="entry name" value="ABC_TM1F"/>
    <property type="match status" value="1"/>
</dbReference>
<dbReference type="SUPFAM" id="SSF90123">
    <property type="entry name" value="ABC transporter transmembrane region"/>
    <property type="match status" value="1"/>
</dbReference>
<dbReference type="GO" id="GO:0005524">
    <property type="term" value="F:ATP binding"/>
    <property type="evidence" value="ECO:0007669"/>
    <property type="project" value="UniProtKB-KW"/>
</dbReference>
<evidence type="ECO:0000256" key="7">
    <source>
        <dbReference type="ARBA" id="ARBA00022989"/>
    </source>
</evidence>
<feature type="compositionally biased region" description="Low complexity" evidence="9">
    <location>
        <begin position="615"/>
        <end position="630"/>
    </location>
</feature>
<keyword evidence="3" id="KW-1003">Cell membrane</keyword>
<feature type="transmembrane region" description="Helical" evidence="10">
    <location>
        <begin position="183"/>
        <end position="203"/>
    </location>
</feature>
<dbReference type="FunFam" id="3.40.50.300:FF:000299">
    <property type="entry name" value="ABC transporter ATP-binding protein/permease"/>
    <property type="match status" value="1"/>
</dbReference>
<evidence type="ECO:0000313" key="13">
    <source>
        <dbReference type="EMBL" id="SHH43205.1"/>
    </source>
</evidence>
<evidence type="ECO:0000313" key="14">
    <source>
        <dbReference type="Proteomes" id="UP000184139"/>
    </source>
</evidence>
<protein>
    <submittedName>
        <fullName evidence="13">ATP-binding cassette, subfamily B</fullName>
    </submittedName>
</protein>
<proteinExistence type="predicted"/>
<dbReference type="SMART" id="SM00382">
    <property type="entry name" value="AAA"/>
    <property type="match status" value="1"/>
</dbReference>
<dbReference type="InterPro" id="IPR039421">
    <property type="entry name" value="Type_1_exporter"/>
</dbReference>
<feature type="transmembrane region" description="Helical" evidence="10">
    <location>
        <begin position="156"/>
        <end position="177"/>
    </location>
</feature>
<dbReference type="PANTHER" id="PTHR43394:SF1">
    <property type="entry name" value="ATP-BINDING CASSETTE SUB-FAMILY B MEMBER 10, MITOCHONDRIAL"/>
    <property type="match status" value="1"/>
</dbReference>
<dbReference type="InterPro" id="IPR003439">
    <property type="entry name" value="ABC_transporter-like_ATP-bd"/>
</dbReference>
<keyword evidence="14" id="KW-1185">Reference proteome</keyword>
<evidence type="ECO:0000256" key="1">
    <source>
        <dbReference type="ARBA" id="ARBA00004651"/>
    </source>
</evidence>
<evidence type="ECO:0000256" key="9">
    <source>
        <dbReference type="SAM" id="MobiDB-lite"/>
    </source>
</evidence>
<evidence type="ECO:0000259" key="12">
    <source>
        <dbReference type="PROSITE" id="PS50929"/>
    </source>
</evidence>
<evidence type="ECO:0000256" key="3">
    <source>
        <dbReference type="ARBA" id="ARBA00022475"/>
    </source>
</evidence>
<evidence type="ECO:0000256" key="8">
    <source>
        <dbReference type="ARBA" id="ARBA00023136"/>
    </source>
</evidence>
<dbReference type="Gene3D" id="1.20.1560.10">
    <property type="entry name" value="ABC transporter type 1, transmembrane domain"/>
    <property type="match status" value="1"/>
</dbReference>
<dbReference type="OrthoDB" id="9772049at2"/>
<comment type="subcellular location">
    <subcellularLocation>
        <location evidence="1">Cell membrane</location>
        <topology evidence="1">Multi-pass membrane protein</topology>
    </subcellularLocation>
</comment>
<dbReference type="Proteomes" id="UP000184139">
    <property type="component" value="Unassembled WGS sequence"/>
</dbReference>
<keyword evidence="7 10" id="KW-1133">Transmembrane helix</keyword>
<dbReference type="GO" id="GO:0016887">
    <property type="term" value="F:ATP hydrolysis activity"/>
    <property type="evidence" value="ECO:0007669"/>
    <property type="project" value="InterPro"/>
</dbReference>
<keyword evidence="5" id="KW-0547">Nucleotide-binding</keyword>
<gene>
    <name evidence="13" type="ORF">SAMN02745124_00490</name>
</gene>
<dbReference type="SUPFAM" id="SSF52540">
    <property type="entry name" value="P-loop containing nucleoside triphosphate hydrolases"/>
    <property type="match status" value="1"/>
</dbReference>
<dbReference type="RefSeq" id="WP_073373235.1">
    <property type="nucleotide sequence ID" value="NZ_FQXS01000002.1"/>
</dbReference>
<dbReference type="Pfam" id="PF00005">
    <property type="entry name" value="ABC_tran"/>
    <property type="match status" value="1"/>
</dbReference>
<feature type="transmembrane region" description="Helical" evidence="10">
    <location>
        <begin position="261"/>
        <end position="283"/>
    </location>
</feature>
<dbReference type="PROSITE" id="PS50893">
    <property type="entry name" value="ABC_TRANSPORTER_2"/>
    <property type="match status" value="1"/>
</dbReference>
<evidence type="ECO:0000256" key="5">
    <source>
        <dbReference type="ARBA" id="ARBA00022741"/>
    </source>
</evidence>
<evidence type="ECO:0000256" key="4">
    <source>
        <dbReference type="ARBA" id="ARBA00022692"/>
    </source>
</evidence>
<dbReference type="GO" id="GO:0005886">
    <property type="term" value="C:plasma membrane"/>
    <property type="evidence" value="ECO:0007669"/>
    <property type="project" value="UniProtKB-SubCell"/>
</dbReference>
<evidence type="ECO:0000256" key="2">
    <source>
        <dbReference type="ARBA" id="ARBA00022448"/>
    </source>
</evidence>
<evidence type="ECO:0000259" key="11">
    <source>
        <dbReference type="PROSITE" id="PS50893"/>
    </source>
</evidence>
<dbReference type="EMBL" id="FQXS01000002">
    <property type="protein sequence ID" value="SHH43205.1"/>
    <property type="molecule type" value="Genomic_DNA"/>
</dbReference>
<keyword evidence="8 10" id="KW-0472">Membrane</keyword>
<keyword evidence="6 13" id="KW-0067">ATP-binding</keyword>
<dbReference type="Gene3D" id="3.40.50.300">
    <property type="entry name" value="P-loop containing nucleotide triphosphate hydrolases"/>
    <property type="match status" value="1"/>
</dbReference>
<dbReference type="CDD" id="cd18544">
    <property type="entry name" value="ABC_6TM_TmrA_like"/>
    <property type="match status" value="1"/>
</dbReference>
<dbReference type="InterPro" id="IPR027417">
    <property type="entry name" value="P-loop_NTPase"/>
</dbReference>
<reference evidence="13 14" key="1">
    <citation type="submission" date="2016-11" db="EMBL/GenBank/DDBJ databases">
        <authorList>
            <person name="Jaros S."/>
            <person name="Januszkiewicz K."/>
            <person name="Wedrychowicz H."/>
        </authorList>
    </citation>
    <scope>NUCLEOTIDE SEQUENCE [LARGE SCALE GENOMIC DNA]</scope>
    <source>
        <strain evidence="13 14">DSM 9705</strain>
    </source>
</reference>
<accession>A0A1M5SXN8</accession>
<feature type="transmembrane region" description="Helical" evidence="10">
    <location>
        <begin position="75"/>
        <end position="106"/>
    </location>
</feature>
<feature type="region of interest" description="Disordered" evidence="9">
    <location>
        <begin position="601"/>
        <end position="630"/>
    </location>
</feature>
<dbReference type="GO" id="GO:0015421">
    <property type="term" value="F:ABC-type oligopeptide transporter activity"/>
    <property type="evidence" value="ECO:0007669"/>
    <property type="project" value="TreeGrafter"/>
</dbReference>
<feature type="domain" description="ABC transporter" evidence="11">
    <location>
        <begin position="358"/>
        <end position="591"/>
    </location>
</feature>
<feature type="domain" description="ABC transmembrane type-1" evidence="12">
    <location>
        <begin position="36"/>
        <end position="324"/>
    </location>
</feature>
<keyword evidence="2" id="KW-0813">Transport</keyword>
<evidence type="ECO:0000256" key="6">
    <source>
        <dbReference type="ARBA" id="ARBA00022840"/>
    </source>
</evidence>
<dbReference type="PANTHER" id="PTHR43394">
    <property type="entry name" value="ATP-DEPENDENT PERMEASE MDL1, MITOCHONDRIAL"/>
    <property type="match status" value="1"/>
</dbReference>
<dbReference type="STRING" id="1121409.SAMN02745124_00490"/>
<name>A0A1M5SXN8_9BACT</name>
<feature type="transmembrane region" description="Helical" evidence="10">
    <location>
        <begin position="34"/>
        <end position="55"/>
    </location>
</feature>
<dbReference type="InterPro" id="IPR003593">
    <property type="entry name" value="AAA+_ATPase"/>
</dbReference>
<dbReference type="InterPro" id="IPR036640">
    <property type="entry name" value="ABC1_TM_sf"/>
</dbReference>
<sequence length="630" mass="69775">MHDFGYIEKGKQASLSDVRLWHRILRHSRGFRRAIAIAVVLSLGVTGATLALPYLLKSGIDSYITAPDLAEAARISGLVTTALHFGLLVVLGFALTFIQVVLLEWVGQSVMHRIRQDLFAHILDLDLAFLNSQPTGRLVTRLTNDVQNMHEMFTSVLVTLFNDILRLAGILVVLLLINFRLGLVMSLFIPVALLLTVVFARLAREKFRAIRSQLSRLNSYTQEAVSGIAIIQLFGRQLRAAERFAGLSAEYLARTLSQIRLFGAFMPLTELLSSMAIALILWYGGAQVIDRTLTIGEMVAFLAYMRLFFQPLRELSQKYSIVQSALASAERIFATLDTKAALIDPPNPRQLTAPAGRLSFNDLSFSYEPNQPVLVDFTLCIEPGEIIAVVGATGSGKSTLINLLLRFYEPQRGTIKIDDVDIAELRVRQLRRIVGVILQDVFILKDTLLANIVMDTGCSREDVEAVLEQTGMTRFVAKLPAGLDTMLGEGGRDLSTGEKQLLSFARVLCRDPAILVLDEATASIDSETESILEEAIARSFEGRTSIIIAHRLSTVRRADRIVVMENGRIIEQGSPEILFAADGHYSRLLRLDLLDGRTPLITTSTPDDQRQTEFSSRPSSSRRLPPATQD</sequence>